<dbReference type="InterPro" id="IPR010667">
    <property type="entry name" value="Phage_T4_Gp19"/>
</dbReference>
<organism evidence="1 2">
    <name type="scientific">Aquincola agrisoli</name>
    <dbReference type="NCBI Taxonomy" id="3119538"/>
    <lineage>
        <taxon>Bacteria</taxon>
        <taxon>Pseudomonadati</taxon>
        <taxon>Pseudomonadota</taxon>
        <taxon>Betaproteobacteria</taxon>
        <taxon>Burkholderiales</taxon>
        <taxon>Sphaerotilaceae</taxon>
        <taxon>Aquincola</taxon>
    </lineage>
</organism>
<comment type="caution">
    <text evidence="1">The sequence shown here is derived from an EMBL/GenBank/DDBJ whole genome shotgun (WGS) entry which is preliminary data.</text>
</comment>
<gene>
    <name evidence="1" type="ORF">V4F39_20710</name>
</gene>
<dbReference type="Pfam" id="PF06841">
    <property type="entry name" value="Phage_T4_gp19"/>
    <property type="match status" value="1"/>
</dbReference>
<evidence type="ECO:0000313" key="2">
    <source>
        <dbReference type="Proteomes" id="UP001336250"/>
    </source>
</evidence>
<dbReference type="Proteomes" id="UP001336250">
    <property type="component" value="Unassembled WGS sequence"/>
</dbReference>
<dbReference type="NCBIfam" id="TIGR02241">
    <property type="entry name" value="conserved hypothetical phage tail region protein"/>
    <property type="match status" value="1"/>
</dbReference>
<dbReference type="EMBL" id="JAZIBG010000041">
    <property type="protein sequence ID" value="MEF7616349.1"/>
    <property type="molecule type" value="Genomic_DNA"/>
</dbReference>
<protein>
    <submittedName>
        <fullName evidence="1">Phage tail protein</fullName>
    </submittedName>
</protein>
<dbReference type="PANTHER" id="PTHR38009:SF1">
    <property type="entry name" value="CONSERVED HYPOTHETICAL PHAGE TAIL PROTEIN"/>
    <property type="match status" value="1"/>
</dbReference>
<sequence length="150" mass="16936">MATIRIDPLRTFNFEVHFIGLAVVGFSEVSGIAVDGDVVEYREGNERFNHVRRLAGLRKNGNLTMRRGYTPDDRLWQWYARIANGADERYNGSIVLLNEAREAVMRWNFVNAWINKIDGPMLKAAGNEVAIEAMDVVHEGLTLELESQGA</sequence>
<proteinExistence type="predicted"/>
<evidence type="ECO:0000313" key="1">
    <source>
        <dbReference type="EMBL" id="MEF7616349.1"/>
    </source>
</evidence>
<reference evidence="1 2" key="1">
    <citation type="submission" date="2024-02" db="EMBL/GenBank/DDBJ databases">
        <title>Genome sequence of Aquincola sp. MAHUQ-54.</title>
        <authorList>
            <person name="Huq M.A."/>
        </authorList>
    </citation>
    <scope>NUCLEOTIDE SEQUENCE [LARGE SCALE GENOMIC DNA]</scope>
    <source>
        <strain evidence="1 2">MAHUQ-54</strain>
    </source>
</reference>
<dbReference type="InterPro" id="IPR011747">
    <property type="entry name" value="CHP02241"/>
</dbReference>
<keyword evidence="2" id="KW-1185">Reference proteome</keyword>
<accession>A0AAW9QL57</accession>
<dbReference type="AlphaFoldDB" id="A0AAW9QL57"/>
<dbReference type="PANTHER" id="PTHR38009">
    <property type="entry name" value="CONSERVED HYPOTHETICAL PHAGE TAIL PROTEIN"/>
    <property type="match status" value="1"/>
</dbReference>
<dbReference type="GO" id="GO:0005198">
    <property type="term" value="F:structural molecule activity"/>
    <property type="evidence" value="ECO:0007669"/>
    <property type="project" value="InterPro"/>
</dbReference>
<name>A0AAW9QL57_9BURK</name>
<dbReference type="RefSeq" id="WP_332291819.1">
    <property type="nucleotide sequence ID" value="NZ_JAZIBG010000041.1"/>
</dbReference>